<protein>
    <recommendedName>
        <fullName evidence="3">Pentacotripeptide-repeat region of PRORP domain-containing protein</fullName>
    </recommendedName>
</protein>
<proteinExistence type="predicted"/>
<dbReference type="InterPro" id="IPR002885">
    <property type="entry name" value="PPR_rpt"/>
</dbReference>
<name>A0A7S1KRA8_9EUKA</name>
<dbReference type="EMBL" id="HBGD01006205">
    <property type="protein sequence ID" value="CAD9081911.1"/>
    <property type="molecule type" value="Transcribed_RNA"/>
</dbReference>
<dbReference type="PROSITE" id="PS51375">
    <property type="entry name" value="PPR"/>
    <property type="match status" value="1"/>
</dbReference>
<dbReference type="AlphaFoldDB" id="A0A7S1KRA8"/>
<dbReference type="Gene3D" id="1.25.40.10">
    <property type="entry name" value="Tetratricopeptide repeat domain"/>
    <property type="match status" value="1"/>
</dbReference>
<evidence type="ECO:0000256" key="1">
    <source>
        <dbReference type="PROSITE-ProRule" id="PRU00708"/>
    </source>
</evidence>
<organism evidence="2">
    <name type="scientific">Percolomonas cosmopolitus</name>
    <dbReference type="NCBI Taxonomy" id="63605"/>
    <lineage>
        <taxon>Eukaryota</taxon>
        <taxon>Discoba</taxon>
        <taxon>Heterolobosea</taxon>
        <taxon>Tetramitia</taxon>
        <taxon>Eutetramitia</taxon>
        <taxon>Percolomonadidae</taxon>
        <taxon>Percolomonas</taxon>
    </lineage>
</organism>
<feature type="repeat" description="PPR" evidence="1">
    <location>
        <begin position="104"/>
        <end position="138"/>
    </location>
</feature>
<sequence length="215" mass="24572">MGQEASFVSPPLAMFSLTARRFQPILRKSLLNSVRRTIYIFPTAEERQTYSEHQIDRFKAIRSMGNPPTLNTYKDLMLTCLAQQQGNLVKLLWNDMFSSGVNPDYEIFSIVLGSCMAERKAGRALAYFSEMQKSGLFPMLAQLKAMSEIMKDYNSNEGVRTFDQLAENFEKLTWDDIEDAVSKLQRSPDFEAYKLFPAEISNAFGISQYDPPTKK</sequence>
<reference evidence="2" key="1">
    <citation type="submission" date="2021-01" db="EMBL/GenBank/DDBJ databases">
        <authorList>
            <person name="Corre E."/>
            <person name="Pelletier E."/>
            <person name="Niang G."/>
            <person name="Scheremetjew M."/>
            <person name="Finn R."/>
            <person name="Kale V."/>
            <person name="Holt S."/>
            <person name="Cochrane G."/>
            <person name="Meng A."/>
            <person name="Brown T."/>
            <person name="Cohen L."/>
        </authorList>
    </citation>
    <scope>NUCLEOTIDE SEQUENCE</scope>
    <source>
        <strain evidence="2">WS</strain>
    </source>
</reference>
<evidence type="ECO:0000313" key="2">
    <source>
        <dbReference type="EMBL" id="CAD9081911.1"/>
    </source>
</evidence>
<dbReference type="NCBIfam" id="TIGR00756">
    <property type="entry name" value="PPR"/>
    <property type="match status" value="1"/>
</dbReference>
<dbReference type="InterPro" id="IPR011990">
    <property type="entry name" value="TPR-like_helical_dom_sf"/>
</dbReference>
<accession>A0A7S1KRA8</accession>
<evidence type="ECO:0008006" key="3">
    <source>
        <dbReference type="Google" id="ProtNLM"/>
    </source>
</evidence>
<gene>
    <name evidence="2" type="ORF">PCOS0759_LOCUS5151</name>
</gene>